<dbReference type="Gene3D" id="1.20.1050.10">
    <property type="match status" value="1"/>
</dbReference>
<dbReference type="InterPro" id="IPR036282">
    <property type="entry name" value="Glutathione-S-Trfase_C_sf"/>
</dbReference>
<reference evidence="2 3" key="1">
    <citation type="submission" date="2012-09" db="EMBL/GenBank/DDBJ databases">
        <title>Genome Sequence of alkane-degrading Bacterium Alcanivorax sp. 521-1.</title>
        <authorList>
            <person name="Lai Q."/>
            <person name="Shao Z."/>
        </authorList>
    </citation>
    <scope>NUCLEOTIDE SEQUENCE [LARGE SCALE GENOMIC DNA]</scope>
    <source>
        <strain evidence="2 3">521-1</strain>
    </source>
</reference>
<evidence type="ECO:0000313" key="3">
    <source>
        <dbReference type="Proteomes" id="UP000662703"/>
    </source>
</evidence>
<dbReference type="EMBL" id="ARXX01000039">
    <property type="protein sequence ID" value="MBF5057219.1"/>
    <property type="molecule type" value="Genomic_DNA"/>
</dbReference>
<keyword evidence="3" id="KW-1185">Reference proteome</keyword>
<evidence type="ECO:0000313" key="2">
    <source>
        <dbReference type="EMBL" id="MBF5057219.1"/>
    </source>
</evidence>
<dbReference type="InterPro" id="IPR010987">
    <property type="entry name" value="Glutathione-S-Trfase_C-like"/>
</dbReference>
<organism evidence="2 3">
    <name type="scientific">Alloalcanivorax profundimaris</name>
    <dbReference type="NCBI Taxonomy" id="2735259"/>
    <lineage>
        <taxon>Bacteria</taxon>
        <taxon>Pseudomonadati</taxon>
        <taxon>Pseudomonadota</taxon>
        <taxon>Gammaproteobacteria</taxon>
        <taxon>Oceanospirillales</taxon>
        <taxon>Alcanivoracaceae</taxon>
        <taxon>Alloalcanivorax</taxon>
    </lineage>
</organism>
<dbReference type="InterPro" id="IPR050213">
    <property type="entry name" value="GST_superfamily"/>
</dbReference>
<dbReference type="PANTHER" id="PTHR11571">
    <property type="entry name" value="GLUTATHIONE S-TRANSFERASE"/>
    <property type="match status" value="1"/>
</dbReference>
<dbReference type="CDD" id="cd03192">
    <property type="entry name" value="GST_C_Sigma_like"/>
    <property type="match status" value="1"/>
</dbReference>
<evidence type="ECO:0000259" key="1">
    <source>
        <dbReference type="PROSITE" id="PS50405"/>
    </source>
</evidence>
<sequence length="244" mass="27960">MRYELFYWPGIQGRGEYVRLALEDAGADYLDVGRGAPDQELGVPALDIYLSGDATPRPPFAPPFLKAGDLVLSHTANILQFLAPRLELVPEDENQRYWAHGLQLTLMDFVAEIHDIHHPLSSALYYEEQRDEAVKRAALFREHRLPRFLEYFEQVLEQNPGGADMLVGDRHGYVDLSLFQTVTGLRYALPRAMRQAEDDLPKIGALVERVAARPRLRDYLDSDRRQPFNENGIFRHYPELDGEL</sequence>
<dbReference type="PROSITE" id="PS50405">
    <property type="entry name" value="GST_CTER"/>
    <property type="match status" value="1"/>
</dbReference>
<feature type="domain" description="GST C-terminal" evidence="1">
    <location>
        <begin position="96"/>
        <end position="228"/>
    </location>
</feature>
<dbReference type="RefSeq" id="WP_161385299.1">
    <property type="nucleotide sequence ID" value="NZ_ARXX01000039.1"/>
</dbReference>
<name>A0ABS0ATC7_9GAMM</name>
<protein>
    <submittedName>
        <fullName evidence="2">Glutathione S-transferase</fullName>
    </submittedName>
</protein>
<dbReference type="SUPFAM" id="SSF52833">
    <property type="entry name" value="Thioredoxin-like"/>
    <property type="match status" value="1"/>
</dbReference>
<gene>
    <name evidence="2" type="ORF">Y5W_02513</name>
</gene>
<dbReference type="Pfam" id="PF14497">
    <property type="entry name" value="GST_C_3"/>
    <property type="match status" value="1"/>
</dbReference>
<dbReference type="Gene3D" id="3.40.30.10">
    <property type="entry name" value="Glutaredoxin"/>
    <property type="match status" value="1"/>
</dbReference>
<dbReference type="SUPFAM" id="SSF47616">
    <property type="entry name" value="GST C-terminal domain-like"/>
    <property type="match status" value="1"/>
</dbReference>
<dbReference type="InterPro" id="IPR004046">
    <property type="entry name" value="GST_C"/>
</dbReference>
<dbReference type="Proteomes" id="UP000662703">
    <property type="component" value="Unassembled WGS sequence"/>
</dbReference>
<proteinExistence type="predicted"/>
<comment type="caution">
    <text evidence="2">The sequence shown here is derived from an EMBL/GenBank/DDBJ whole genome shotgun (WGS) entry which is preliminary data.</text>
</comment>
<dbReference type="PANTHER" id="PTHR11571:SF263">
    <property type="entry name" value="GLUTATHIONE S-TRANSFERASE"/>
    <property type="match status" value="1"/>
</dbReference>
<dbReference type="InterPro" id="IPR036249">
    <property type="entry name" value="Thioredoxin-like_sf"/>
</dbReference>
<accession>A0ABS0ATC7</accession>